<evidence type="ECO:0000313" key="3">
    <source>
        <dbReference type="EMBL" id="CAE0537026.1"/>
    </source>
</evidence>
<proteinExistence type="predicted"/>
<reference evidence="3" key="1">
    <citation type="submission" date="2021-01" db="EMBL/GenBank/DDBJ databases">
        <authorList>
            <person name="Corre E."/>
            <person name="Pelletier E."/>
            <person name="Niang G."/>
            <person name="Scheremetjew M."/>
            <person name="Finn R."/>
            <person name="Kale V."/>
            <person name="Holt S."/>
            <person name="Cochrane G."/>
            <person name="Meng A."/>
            <person name="Brown T."/>
            <person name="Cohen L."/>
        </authorList>
    </citation>
    <scope>NUCLEOTIDE SEQUENCE</scope>
    <source>
        <strain evidence="3">SPMC142</strain>
    </source>
</reference>
<name>A0A7S3RWD5_9SPIT</name>
<organism evidence="3">
    <name type="scientific">Strombidinopsis acuminata</name>
    <dbReference type="NCBI Taxonomy" id="141414"/>
    <lineage>
        <taxon>Eukaryota</taxon>
        <taxon>Sar</taxon>
        <taxon>Alveolata</taxon>
        <taxon>Ciliophora</taxon>
        <taxon>Intramacronucleata</taxon>
        <taxon>Spirotrichea</taxon>
        <taxon>Choreotrichia</taxon>
        <taxon>Choreotrichida</taxon>
        <taxon>Strombidinopsidae</taxon>
        <taxon>Strombidinopsis</taxon>
    </lineage>
</organism>
<dbReference type="AlphaFoldDB" id="A0A7S3RWD5"/>
<evidence type="ECO:0000256" key="1">
    <source>
        <dbReference type="SAM" id="MobiDB-lite"/>
    </source>
</evidence>
<evidence type="ECO:0000256" key="2">
    <source>
        <dbReference type="SAM" id="Phobius"/>
    </source>
</evidence>
<protein>
    <submittedName>
        <fullName evidence="3">Uncharacterized protein</fullName>
    </submittedName>
</protein>
<feature type="compositionally biased region" description="Basic and acidic residues" evidence="1">
    <location>
        <begin position="1"/>
        <end position="16"/>
    </location>
</feature>
<feature type="region of interest" description="Disordered" evidence="1">
    <location>
        <begin position="1"/>
        <end position="70"/>
    </location>
</feature>
<gene>
    <name evidence="3" type="ORF">SACU0126_LOCUS7941</name>
</gene>
<sequence length="157" mass="17089">MEKDREKENEEVKEEPIWGPRKKSAGSDEAKPLPKLGLGLPPPGTVTKKQQPPPEEKEKEEEPIDAFAGKSEAVEELKLESRPGSKKEKPNLLAGLVDDAGKITLPSLSEVAGTFGIVMGLVVLYTAFVAVVDFTSQQILGQVFEEFYKAARPDGSQ</sequence>
<dbReference type="EMBL" id="HBIQ01024123">
    <property type="protein sequence ID" value="CAE0537026.1"/>
    <property type="molecule type" value="Transcribed_RNA"/>
</dbReference>
<keyword evidence="2" id="KW-1133">Transmembrane helix</keyword>
<feature type="transmembrane region" description="Helical" evidence="2">
    <location>
        <begin position="111"/>
        <end position="132"/>
    </location>
</feature>
<keyword evidence="2" id="KW-0472">Membrane</keyword>
<accession>A0A7S3RWD5</accession>
<keyword evidence="2" id="KW-0812">Transmembrane</keyword>